<dbReference type="Pfam" id="PF00041">
    <property type="entry name" value="fn3"/>
    <property type="match status" value="1"/>
</dbReference>
<organism evidence="5 6">
    <name type="scientific">Defluviitalea raffinosedens</name>
    <dbReference type="NCBI Taxonomy" id="1450156"/>
    <lineage>
        <taxon>Bacteria</taxon>
        <taxon>Bacillati</taxon>
        <taxon>Bacillota</taxon>
        <taxon>Clostridia</taxon>
        <taxon>Lachnospirales</taxon>
        <taxon>Defluviitaleaceae</taxon>
        <taxon>Defluviitalea</taxon>
    </lineage>
</organism>
<keyword evidence="6" id="KW-1185">Reference proteome</keyword>
<dbReference type="PROSITE" id="PS51272">
    <property type="entry name" value="SLH"/>
    <property type="match status" value="3"/>
</dbReference>
<dbReference type="InterPro" id="IPR001119">
    <property type="entry name" value="SLH_dom"/>
</dbReference>
<dbReference type="Proteomes" id="UP000483018">
    <property type="component" value="Unassembled WGS sequence"/>
</dbReference>
<accession>A0A7C8HFJ1</accession>
<dbReference type="InterPro" id="IPR036116">
    <property type="entry name" value="FN3_sf"/>
</dbReference>
<dbReference type="Pfam" id="PF00395">
    <property type="entry name" value="SLH"/>
    <property type="match status" value="3"/>
</dbReference>
<keyword evidence="1" id="KW-0677">Repeat</keyword>
<dbReference type="InterPro" id="IPR013783">
    <property type="entry name" value="Ig-like_fold"/>
</dbReference>
<dbReference type="SUPFAM" id="SSF49265">
    <property type="entry name" value="Fibronectin type III"/>
    <property type="match status" value="2"/>
</dbReference>
<protein>
    <submittedName>
        <fullName evidence="5">DUF1533 domain-containing protein</fullName>
    </submittedName>
</protein>
<evidence type="ECO:0000313" key="6">
    <source>
        <dbReference type="Proteomes" id="UP000483018"/>
    </source>
</evidence>
<dbReference type="OrthoDB" id="1953162at2"/>
<reference evidence="5 6" key="1">
    <citation type="submission" date="2019-12" db="EMBL/GenBank/DDBJ databases">
        <title>Defluviitalea raffinosedens, isolated from a biogas fermenter, genome sequencing and characterization.</title>
        <authorList>
            <person name="Rettenmaier R."/>
            <person name="Schneider M."/>
            <person name="Neuhaus K."/>
            <person name="Liebl W."/>
            <person name="Zverlov V."/>
        </authorList>
    </citation>
    <scope>NUCLEOTIDE SEQUENCE [LARGE SCALE GENOMIC DNA]</scope>
    <source>
        <strain evidence="5 6">249c-K6</strain>
    </source>
</reference>
<dbReference type="Gene3D" id="2.60.40.10">
    <property type="entry name" value="Immunoglobulins"/>
    <property type="match status" value="2"/>
</dbReference>
<feature type="domain" description="Fibronectin type-III" evidence="3">
    <location>
        <begin position="735"/>
        <end position="822"/>
    </location>
</feature>
<evidence type="ECO:0000259" key="3">
    <source>
        <dbReference type="PROSITE" id="PS50853"/>
    </source>
</evidence>
<evidence type="ECO:0000256" key="1">
    <source>
        <dbReference type="ARBA" id="ARBA00022737"/>
    </source>
</evidence>
<dbReference type="EMBL" id="WSLF01000003">
    <property type="protein sequence ID" value="KAE9635654.1"/>
    <property type="molecule type" value="Genomic_DNA"/>
</dbReference>
<dbReference type="SMART" id="SM00060">
    <property type="entry name" value="FN3"/>
    <property type="match status" value="2"/>
</dbReference>
<dbReference type="InterPro" id="IPR011432">
    <property type="entry name" value="Shr-like_HID"/>
</dbReference>
<feature type="domain" description="SLH" evidence="4">
    <location>
        <begin position="1371"/>
        <end position="1434"/>
    </location>
</feature>
<evidence type="ECO:0000313" key="5">
    <source>
        <dbReference type="EMBL" id="KAE9635654.1"/>
    </source>
</evidence>
<dbReference type="InterPro" id="IPR051465">
    <property type="entry name" value="Cell_Envelope_Struct_Comp"/>
</dbReference>
<dbReference type="PANTHER" id="PTHR43308">
    <property type="entry name" value="OUTER MEMBRANE PROTEIN ALPHA-RELATED"/>
    <property type="match status" value="1"/>
</dbReference>
<feature type="region of interest" description="Disordered" evidence="2">
    <location>
        <begin position="1152"/>
        <end position="1182"/>
    </location>
</feature>
<dbReference type="CDD" id="cd00063">
    <property type="entry name" value="FN3"/>
    <property type="match status" value="2"/>
</dbReference>
<feature type="compositionally biased region" description="Gly residues" evidence="2">
    <location>
        <begin position="1154"/>
        <end position="1176"/>
    </location>
</feature>
<gene>
    <name evidence="5" type="ORF">GND95_05785</name>
</gene>
<proteinExistence type="predicted"/>
<feature type="domain" description="SLH" evidence="4">
    <location>
        <begin position="1504"/>
        <end position="1563"/>
    </location>
</feature>
<feature type="domain" description="Fibronectin type-III" evidence="3">
    <location>
        <begin position="534"/>
        <end position="623"/>
    </location>
</feature>
<dbReference type="PROSITE" id="PS50853">
    <property type="entry name" value="FN3"/>
    <property type="match status" value="2"/>
</dbReference>
<name>A0A7C8HFJ1_9FIRM</name>
<feature type="domain" description="SLH" evidence="4">
    <location>
        <begin position="1435"/>
        <end position="1494"/>
    </location>
</feature>
<dbReference type="RefSeq" id="WP_158739900.1">
    <property type="nucleotide sequence ID" value="NZ_WSLF01000003.1"/>
</dbReference>
<evidence type="ECO:0000256" key="2">
    <source>
        <dbReference type="SAM" id="MobiDB-lite"/>
    </source>
</evidence>
<comment type="caution">
    <text evidence="5">The sequence shown here is derived from an EMBL/GenBank/DDBJ whole genome shotgun (WGS) entry which is preliminary data.</text>
</comment>
<dbReference type="PANTHER" id="PTHR43308:SF5">
    <property type="entry name" value="S-LAYER PROTEIN _ PEPTIDOGLYCAN ENDO-BETA-N-ACETYLGLUCOSAMINIDASE"/>
    <property type="match status" value="1"/>
</dbReference>
<dbReference type="Pfam" id="PF07550">
    <property type="entry name" value="Shr-like_HID"/>
    <property type="match status" value="1"/>
</dbReference>
<sequence>MRKKGGKTVKKLIKRMAPLILALAVILGSLPGFLNAKTVYAEERLKDLGNILVELGYSDAKVIRGIPGAEPVVPTQEDIDYLRQKENKSFSILASRLPGLNSTKQFHVQNAETGNYYTINTTLKRIGAHSLIYVEDGRTLEDAFLDRVVREFEKIYDKNVEVFGTPPDVDKDPHIKIVLLDIQDGSTGGTYVAGFFDSINELPAQNHPNKSNECEVFFMDVVEGLRGEDTESVTNSFFGTLAHEFQHMIQYGVYLDNISSNTDYEKVWLDEAMADLAIYVNGYGHPESHIIYYLANSFPYGSGLTDWSYSDPMANYGASYMFGLYMYEKLGTQFIKDLVRNPKTGSDSINDQLAKDKINTSFDELFEKSQVAVVVDEDNSDFGYDSIDVSDYRKLIYSLLGPEKQFVEFKDYNGTSKSFNTYNGRYKSFMGLFTGERTEPALNLKFGNTNGAYYFVKANINTPINSVEGFNYNNYVEFLDGEKVVEKIQPDTVNGNTVIIDEEQVGAMIYIATAIPVNNTLEITEESAPSLDDQPTTPKNLIAQSGYNVVKLSWTPSSYTGGVTGYNIYRNGSKINNELVKVTLYTDYSVAPATTYTYEVEAIGEDAKASDKVAKTTNTLAEPSVKAPAAPSLEFVGTYDDATGATIELKINATNTENIFHFEITALEKEMQKSYFMLGAAYTNMTVSYNNFKSGETYLLYAFAVNANGYSPASNKIRVKAGNGGGLVTIQPPTQPTNLRAVYIGEDEVTLEWNASSSSSGILEYNVYRDGVFAGKTIETQYLDTGLTKGTEYAYTVEAIDDSSDQLSSGLSEPLKVTTIESQPVPELTPDTTSNTVDNSLDITFTDHVDWRSNIVEITVGNTALTASQYSIAPGKITIKQGVITKAGDYEITVRANNYNPLTVTQSVKAGKLAAEKTTVEVNPAFDLGTESTITVTAKDQYGNLVKGEQLYTDVTIINNDGETDEEYIVAGYVYKESDKNVEFVVPTNENGKTSMKVRIPSHVDENDGISIQFKTDGGTKAGSAVGFIAGSIPPVNTTVQVSPSLSSGKTSIVTIIARDEKGRAIKNHQFYADIIIINHDKTNNESYTVSDHVYRASNTNVKVGRKTDANGITTFQITIPNVVDKNDGISIQLKTDINGYAIGEPIKFIESSSGGGSGGGGSGSGGSGGSGGGSGSVSQNNNKINVTKEMVKNASGETLTVTISSSAKEPAVYVNGDALKELISQRKSLAVKTNDVAITIPSSAVASIDDDQQAKITVKELDSKEAEDKLKDASKNAGKGLFAIGGRVFEFTAEIEDKKGDKETLRFNSDITVAISLAGMDLSTINVEKLGVYYYNESTEEWEYVGGVYNPKTNTITFTTRHFSLYAVMEYNKTFADIASHWAKNEIEIIAAKHIMVGVDDTHFEPDRSITRAEFAAILARTLKLEPDQASVQFVDVPEGKWYYDYISAATKAGLIKGVDSNHFAPDANITREQMATMITRAYTYLYGGIGLPDIPNANDGNLSIFTDRSNISGYARASISFVINEKLVDGRTQTTFEPKANATRAEVAVALYRFIKLMERK</sequence>
<evidence type="ECO:0000259" key="4">
    <source>
        <dbReference type="PROSITE" id="PS51272"/>
    </source>
</evidence>
<dbReference type="InterPro" id="IPR003961">
    <property type="entry name" value="FN3_dom"/>
</dbReference>